<accession>L0DVD8</accession>
<dbReference type="InterPro" id="IPR015860">
    <property type="entry name" value="ABC_transpr_TagH-like"/>
</dbReference>
<dbReference type="InterPro" id="IPR003439">
    <property type="entry name" value="ABC_transporter-like_ATP-bd"/>
</dbReference>
<dbReference type="HOGENOM" id="CLU_000604_101_1_6"/>
<keyword evidence="4 6" id="KW-0067">ATP-binding</keyword>
<dbReference type="PROSITE" id="PS50893">
    <property type="entry name" value="ABC_TRANSPORTER_2"/>
    <property type="match status" value="1"/>
</dbReference>
<dbReference type="PANTHER" id="PTHR46743">
    <property type="entry name" value="TEICHOIC ACIDS EXPORT ATP-BINDING PROTEIN TAGH"/>
    <property type="match status" value="1"/>
</dbReference>
<dbReference type="Pfam" id="PF14524">
    <property type="entry name" value="Wzt_C"/>
    <property type="match status" value="1"/>
</dbReference>
<dbReference type="Gene3D" id="3.40.50.300">
    <property type="entry name" value="P-loop containing nucleotide triphosphate hydrolases"/>
    <property type="match status" value="1"/>
</dbReference>
<dbReference type="InterPro" id="IPR029439">
    <property type="entry name" value="Wzt_C"/>
</dbReference>
<dbReference type="PROSITE" id="PS00211">
    <property type="entry name" value="ABC_TRANSPORTER_1"/>
    <property type="match status" value="1"/>
</dbReference>
<dbReference type="STRING" id="1255043.TVNIR_1908"/>
<feature type="domain" description="ABC transporter" evidence="5">
    <location>
        <begin position="21"/>
        <end position="243"/>
    </location>
</feature>
<dbReference type="CDD" id="cd03220">
    <property type="entry name" value="ABC_KpsT_Wzt"/>
    <property type="match status" value="1"/>
</dbReference>
<dbReference type="RefSeq" id="WP_015258696.1">
    <property type="nucleotide sequence ID" value="NC_019902.2"/>
</dbReference>
<keyword evidence="6" id="KW-0378">Hydrolase</keyword>
<name>L0DVD8_THIND</name>
<evidence type="ECO:0000256" key="1">
    <source>
        <dbReference type="ARBA" id="ARBA00005417"/>
    </source>
</evidence>
<dbReference type="GO" id="GO:0016020">
    <property type="term" value="C:membrane"/>
    <property type="evidence" value="ECO:0007669"/>
    <property type="project" value="InterPro"/>
</dbReference>
<sequence>MTAIRLRGAGRSYALYERPLDRLLEVVTQRPRHREVAALRPVDLDVSPGQVLGLVGNNGAGKSTLLKLVAGTLTPSSGTVEVNGTVGALLELGGGFHPEMSGRDNVFLKGAIMGVGRDAMRERYAEITEFAGLGKFIDQPVKTYSSGMFMRLAFAVATCIEPDVLLIDEALSVGDGAFARKSFDRIMQFKNGGRTIVFCSHSLYQVEAICDRVIWLDQGRLVRDGEPAAVIAAYSSFMNTDALTATADVAAEVSQNAGANDAADAHADAAADAAPAQEVAEASQQREFSAVAPVGIAAGGARLQSVTVRVDGNAGRRVAVRSGHSEVCVEVDFVSDPAIPPPSVAAAVTQMDGRIVCSAGTHNDGVVLERDAEGRSWVRLCFPRIPILKGTYGVNVYLLCERGIHCYERAIMVAELNVTQAGLEQGVVSLPHRWEALEERILASVG</sequence>
<keyword evidence="3" id="KW-0547">Nucleotide-binding</keyword>
<dbReference type="GO" id="GO:0016887">
    <property type="term" value="F:ATP hydrolysis activity"/>
    <property type="evidence" value="ECO:0007669"/>
    <property type="project" value="InterPro"/>
</dbReference>
<dbReference type="OrthoDB" id="9778870at2"/>
<keyword evidence="2" id="KW-0813">Transport</keyword>
<dbReference type="GO" id="GO:0140359">
    <property type="term" value="F:ABC-type transporter activity"/>
    <property type="evidence" value="ECO:0007669"/>
    <property type="project" value="InterPro"/>
</dbReference>
<evidence type="ECO:0000259" key="5">
    <source>
        <dbReference type="PROSITE" id="PS50893"/>
    </source>
</evidence>
<proteinExistence type="inferred from homology"/>
<evidence type="ECO:0000313" key="6">
    <source>
        <dbReference type="EMBL" id="AGA33569.1"/>
    </source>
</evidence>
<dbReference type="KEGG" id="tni:TVNIR_1908"/>
<protein>
    <submittedName>
        <fullName evidence="6">Teichoic acid export ATP-binding protein TagH</fullName>
        <ecNumber evidence="6">3.6.3.40</ecNumber>
    </submittedName>
</protein>
<evidence type="ECO:0000313" key="7">
    <source>
        <dbReference type="Proteomes" id="UP000010809"/>
    </source>
</evidence>
<gene>
    <name evidence="6" type="primary">rfbB [H]</name>
    <name evidence="6" type="ordered locus">TVNIR_1908</name>
</gene>
<dbReference type="InterPro" id="IPR027417">
    <property type="entry name" value="P-loop_NTPase"/>
</dbReference>
<keyword evidence="7" id="KW-1185">Reference proteome</keyword>
<dbReference type="eggNOG" id="COG1134">
    <property type="taxonomic scope" value="Bacteria"/>
</dbReference>
<dbReference type="GO" id="GO:0005524">
    <property type="term" value="F:ATP binding"/>
    <property type="evidence" value="ECO:0007669"/>
    <property type="project" value="UniProtKB-KW"/>
</dbReference>
<comment type="similarity">
    <text evidence="1">Belongs to the ABC transporter superfamily.</text>
</comment>
<dbReference type="InterPro" id="IPR003593">
    <property type="entry name" value="AAA+_ATPase"/>
</dbReference>
<evidence type="ECO:0000256" key="4">
    <source>
        <dbReference type="ARBA" id="ARBA00022840"/>
    </source>
</evidence>
<dbReference type="Gene3D" id="2.70.50.60">
    <property type="entry name" value="abc- transporter (atp binding component) like domain"/>
    <property type="match status" value="1"/>
</dbReference>
<dbReference type="SUPFAM" id="SSF52540">
    <property type="entry name" value="P-loop containing nucleoside triphosphate hydrolases"/>
    <property type="match status" value="1"/>
</dbReference>
<dbReference type="AlphaFoldDB" id="L0DVD8"/>
<dbReference type="Pfam" id="PF00005">
    <property type="entry name" value="ABC_tran"/>
    <property type="match status" value="1"/>
</dbReference>
<dbReference type="InterPro" id="IPR050683">
    <property type="entry name" value="Bact_Polysacc_Export_ATP-bd"/>
</dbReference>
<dbReference type="SMART" id="SM00382">
    <property type="entry name" value="AAA"/>
    <property type="match status" value="1"/>
</dbReference>
<evidence type="ECO:0000256" key="3">
    <source>
        <dbReference type="ARBA" id="ARBA00022741"/>
    </source>
</evidence>
<evidence type="ECO:0000256" key="2">
    <source>
        <dbReference type="ARBA" id="ARBA00022448"/>
    </source>
</evidence>
<dbReference type="PANTHER" id="PTHR46743:SF2">
    <property type="entry name" value="TEICHOIC ACIDS EXPORT ATP-BINDING PROTEIN TAGH"/>
    <property type="match status" value="1"/>
</dbReference>
<dbReference type="EMBL" id="CP003989">
    <property type="protein sequence ID" value="AGA33569.1"/>
    <property type="molecule type" value="Genomic_DNA"/>
</dbReference>
<dbReference type="EC" id="3.6.3.40" evidence="6"/>
<dbReference type="Proteomes" id="UP000010809">
    <property type="component" value="Chromosome"/>
</dbReference>
<dbReference type="CDD" id="cd10147">
    <property type="entry name" value="Wzt_C-like"/>
    <property type="match status" value="1"/>
</dbReference>
<dbReference type="InterPro" id="IPR017871">
    <property type="entry name" value="ABC_transporter-like_CS"/>
</dbReference>
<dbReference type="PATRIC" id="fig|1255043.3.peg.1932"/>
<reference evidence="6" key="1">
    <citation type="submission" date="2015-12" db="EMBL/GenBank/DDBJ databases">
        <authorList>
            <person name="Tikhonova T.V."/>
            <person name="Pavlov A.R."/>
            <person name="Beletsky A.V."/>
            <person name="Mardanov A.V."/>
            <person name="Sorokin D.Y."/>
            <person name="Ravin N.V."/>
            <person name="Popov V.O."/>
        </authorList>
    </citation>
    <scope>NUCLEOTIDE SEQUENCE</scope>
    <source>
        <strain evidence="6">DSM 14787</strain>
    </source>
</reference>
<organism evidence="6 7">
    <name type="scientific">Thioalkalivibrio nitratireducens (strain DSM 14787 / UNIQEM 213 / ALEN2)</name>
    <dbReference type="NCBI Taxonomy" id="1255043"/>
    <lineage>
        <taxon>Bacteria</taxon>
        <taxon>Pseudomonadati</taxon>
        <taxon>Pseudomonadota</taxon>
        <taxon>Gammaproteobacteria</taxon>
        <taxon>Chromatiales</taxon>
        <taxon>Ectothiorhodospiraceae</taxon>
        <taxon>Thioalkalivibrio</taxon>
    </lineage>
</organism>